<feature type="region of interest" description="Disordered" evidence="1">
    <location>
        <begin position="909"/>
        <end position="1258"/>
    </location>
</feature>
<comment type="caution">
    <text evidence="2">The sequence shown here is derived from an EMBL/GenBank/DDBJ whole genome shotgun (WGS) entry which is preliminary data.</text>
</comment>
<organism evidence="2 3">
    <name type="scientific">Geodia barretti</name>
    <name type="common">Barrett's horny sponge</name>
    <dbReference type="NCBI Taxonomy" id="519541"/>
    <lineage>
        <taxon>Eukaryota</taxon>
        <taxon>Metazoa</taxon>
        <taxon>Porifera</taxon>
        <taxon>Demospongiae</taxon>
        <taxon>Heteroscleromorpha</taxon>
        <taxon>Tetractinellida</taxon>
        <taxon>Astrophorina</taxon>
        <taxon>Geodiidae</taxon>
        <taxon>Geodia</taxon>
    </lineage>
</organism>
<dbReference type="SUPFAM" id="SSF50978">
    <property type="entry name" value="WD40 repeat-like"/>
    <property type="match status" value="1"/>
</dbReference>
<gene>
    <name evidence="2" type="ORF">GBAR_LOCUS7645</name>
</gene>
<feature type="compositionally biased region" description="Polar residues" evidence="1">
    <location>
        <begin position="1210"/>
        <end position="1224"/>
    </location>
</feature>
<keyword evidence="3" id="KW-1185">Reference proteome</keyword>
<feature type="compositionally biased region" description="Low complexity" evidence="1">
    <location>
        <begin position="1056"/>
        <end position="1074"/>
    </location>
</feature>
<feature type="compositionally biased region" description="Polar residues" evidence="1">
    <location>
        <begin position="532"/>
        <end position="542"/>
    </location>
</feature>
<evidence type="ECO:0000313" key="2">
    <source>
        <dbReference type="EMBL" id="CAI8011904.1"/>
    </source>
</evidence>
<dbReference type="Gene3D" id="2.130.10.10">
    <property type="entry name" value="YVTN repeat-like/Quinoprotein amine dehydrogenase"/>
    <property type="match status" value="1"/>
</dbReference>
<dbReference type="PANTHER" id="PTHR23287">
    <property type="entry name" value="RUBY-EYE2-LIKE PROTEIN"/>
    <property type="match status" value="1"/>
</dbReference>
<feature type="compositionally biased region" description="Basic and acidic residues" evidence="1">
    <location>
        <begin position="412"/>
        <end position="430"/>
    </location>
</feature>
<feature type="compositionally biased region" description="Polar residues" evidence="1">
    <location>
        <begin position="1113"/>
        <end position="1127"/>
    </location>
</feature>
<proteinExistence type="predicted"/>
<feature type="compositionally biased region" description="Polar residues" evidence="1">
    <location>
        <begin position="706"/>
        <end position="716"/>
    </location>
</feature>
<dbReference type="Pfam" id="PF19193">
    <property type="entry name" value="Tectonin"/>
    <property type="match status" value="1"/>
</dbReference>
<feature type="region of interest" description="Disordered" evidence="1">
    <location>
        <begin position="1543"/>
        <end position="1569"/>
    </location>
</feature>
<feature type="compositionally biased region" description="Polar residues" evidence="1">
    <location>
        <begin position="1137"/>
        <end position="1147"/>
    </location>
</feature>
<feature type="compositionally biased region" description="Basic and acidic residues" evidence="1">
    <location>
        <begin position="647"/>
        <end position="671"/>
    </location>
</feature>
<dbReference type="SMART" id="SM00706">
    <property type="entry name" value="TECPR"/>
    <property type="match status" value="5"/>
</dbReference>
<feature type="region of interest" description="Disordered" evidence="1">
    <location>
        <begin position="831"/>
        <end position="851"/>
    </location>
</feature>
<feature type="region of interest" description="Disordered" evidence="1">
    <location>
        <begin position="387"/>
        <end position="488"/>
    </location>
</feature>
<sequence length="1589" mass="170991">MAVLQSTVAPSVGEDGFIQEPHTLSVVLKCLPREVRSAASRRETVVYTCLDVSQQYLAMGSEQGYVWILDLRATKLVRELSDFRGTAVTAVALNSRHEHVAFGTQDGQTKIDAFTKQMSRGYRIQEKERQTVVAMTWDSTGTTLLCAYSSGKLIKATFQFGGEAMEVVPLLECGSRVVQLSLSEQNLLISTLARSLLLDLQSGRVTQVGTKERKSGSYGGCFSQGSLTTDEEGAAPPVMAYLSRPGLRMWTADDTGKVTLTTKFRGPLTSGQFPHVPTHNWSSGTKQFTDTWQFSLVLPWLGGLVVTHNDCTLCILDPTTSTVAGVLCLEHPITCVSVSGKFVYILSNELTRPLARFTAHASYLKSLQKTSKTGGVAGSRSEEDLLSVTGDCGDNRSGVGSREWSSVSVGTRDSEESERFVKEGESRERSVISAASEMREMNSINSSESPVSEEPTQSTNDKLTTAETTNRQLSEDPPQVTIGSGGEMLTGLPEVQLCQDGATDDTVLRQGQSTPDEANIETIISLNDAIENETTAPTTAQDGSEDKLHNEEDFHVRDPEPDGSTEAPPTSRPTTQAGSSGEPGRPHFADPPSVTGPTGVQDLAREVTDLLRPALGKLSTLMKERKRDGGAAGDGGAVRSTSPRESPLAERHQSEKEEGEREGEGEREERQGTPLEGPSPKFILKLGGKLGELISGDRDKDRGDSPFSSGTASVGATPTPIGPEEEERRLRMAQAAGEEDAVSERLTQRKRRKRRTKKHSKPDSTSSSLERLTDIGDGGVVEGDTTPAASPQVDPVSDTNEVGLGGMEAEERSIETRKLSAVIEKEELPVSSLSKLQPEHTTSHIEPPLQATQECSYTDMFEPDSTQNMVDKVAETPNALSADVSFPEGDETAPPLTSTSAELIFGIPETSAADSPTDTGRGEAEELWDNREKEEVPREPLQSPLSPGPREKSHLVSSVEVTFGTDPLSQLNDDDNGYFKPSKMRHSSAGMKQVEKVCGSSDGPRQFASGDEVPLELSDNPLYGDDTSDFTTDTESSQQRSRRGSSAKPQSSSRGSSAVPTPPRSSSSSAAFAAKHMRTKGVPSLGVSPAVSDLSWDGSLQVPRPRSERLFTPSASPFEVSNSPVDLSSSYHSSSSNTLQASRSKPTAASLPSQSLSSSLHFQESRQPPMEDDSGSDFSGDENEGEQVERKSEQFSLCATAVEERRPSPALSTIKSPSPLSPSVSRYPFDSLVADRDQAQQLEESAATTRESSPDPDADIWVTVPHPCRGQVQSICLSDHLLWLVDSRNLVYCTEINTKGKKWELIKHQMQQISSSASGSVVWGTYRQNAYVRQGVSELNKLGNVWMNITKGTSLMQKVKCVCADEEGIWAVKTDGQIIFRKGVSARTPQGRVWVDVGRAAGFTSVAASSGVVWATNASGHLFCREGVTEQNPSGKKWTEMKAPQLEAVCMTQGNIAWIIDGEGKMGFRGGLSRVQPTGKNPWWEVTVSTTLSHSSLPFNSLWQVMTSEGSQFLSSVSSLIHTHLPGHHKLLAVSASPRPASVSWRVGASSTPAGAPPPATTTAPLPRTACFSSPPGRCSGAGARGCGW</sequence>
<evidence type="ECO:0000313" key="3">
    <source>
        <dbReference type="Proteomes" id="UP001174909"/>
    </source>
</evidence>
<feature type="compositionally biased region" description="Basic and acidic residues" evidence="1">
    <location>
        <begin position="920"/>
        <end position="938"/>
    </location>
</feature>
<feature type="compositionally biased region" description="Low complexity" evidence="1">
    <location>
        <begin position="1150"/>
        <end position="1160"/>
    </location>
</feature>
<feature type="compositionally biased region" description="Basic and acidic residues" evidence="1">
    <location>
        <begin position="695"/>
        <end position="704"/>
    </location>
</feature>
<dbReference type="InterPro" id="IPR036322">
    <property type="entry name" value="WD40_repeat_dom_sf"/>
</dbReference>
<feature type="compositionally biased region" description="Acidic residues" evidence="1">
    <location>
        <begin position="1170"/>
        <end position="1186"/>
    </location>
</feature>
<feature type="region of interest" description="Disordered" evidence="1">
    <location>
        <begin position="530"/>
        <end position="814"/>
    </location>
</feature>
<reference evidence="2" key="1">
    <citation type="submission" date="2023-03" db="EMBL/GenBank/DDBJ databases">
        <authorList>
            <person name="Steffen K."/>
            <person name="Cardenas P."/>
        </authorList>
    </citation>
    <scope>NUCLEOTIDE SEQUENCE</scope>
</reference>
<evidence type="ECO:0000256" key="1">
    <source>
        <dbReference type="SAM" id="MobiDB-lite"/>
    </source>
</evidence>
<feature type="compositionally biased region" description="Basic and acidic residues" evidence="1">
    <location>
        <begin position="544"/>
        <end position="560"/>
    </location>
</feature>
<dbReference type="EMBL" id="CASHTH010001134">
    <property type="protein sequence ID" value="CAI8011904.1"/>
    <property type="molecule type" value="Genomic_DNA"/>
</dbReference>
<dbReference type="InterPro" id="IPR006624">
    <property type="entry name" value="Beta-propeller_rpt_TECPR"/>
</dbReference>
<feature type="compositionally biased region" description="Basic residues" evidence="1">
    <location>
        <begin position="748"/>
        <end position="760"/>
    </location>
</feature>
<dbReference type="Proteomes" id="UP001174909">
    <property type="component" value="Unassembled WGS sequence"/>
</dbReference>
<name>A0AA35W958_GEOBA</name>
<accession>A0AA35W958</accession>
<feature type="compositionally biased region" description="Low complexity" evidence="1">
    <location>
        <begin position="1029"/>
        <end position="1039"/>
    </location>
</feature>
<protein>
    <submittedName>
        <fullName evidence="2">Tectonin beta-propeller repeat-containing protein 2</fullName>
    </submittedName>
</protein>
<feature type="compositionally biased region" description="Polar residues" evidence="1">
    <location>
        <begin position="1239"/>
        <end position="1251"/>
    </location>
</feature>
<dbReference type="PANTHER" id="PTHR23287:SF16">
    <property type="entry name" value="TECTONIN BETA-PROPELLER REPEAT-CONTAINING PROTEIN 2"/>
    <property type="match status" value="1"/>
</dbReference>
<feature type="compositionally biased region" description="Polar residues" evidence="1">
    <location>
        <begin position="442"/>
        <end position="472"/>
    </location>
</feature>
<dbReference type="InterPro" id="IPR015943">
    <property type="entry name" value="WD40/YVTN_repeat-like_dom_sf"/>
</dbReference>